<name>A0A5B8XXY4_9DELT</name>
<feature type="transmembrane region" description="Helical" evidence="5">
    <location>
        <begin position="584"/>
        <end position="605"/>
    </location>
</feature>
<dbReference type="PANTHER" id="PTHR43289">
    <property type="entry name" value="MITOGEN-ACTIVATED PROTEIN KINASE KINASE KINASE 20-RELATED"/>
    <property type="match status" value="1"/>
</dbReference>
<dbReference type="Gene3D" id="3.30.200.20">
    <property type="entry name" value="Phosphorylase Kinase, domain 1"/>
    <property type="match status" value="1"/>
</dbReference>
<feature type="domain" description="Protein kinase" evidence="6">
    <location>
        <begin position="50"/>
        <end position="320"/>
    </location>
</feature>
<protein>
    <submittedName>
        <fullName evidence="7">Protein kinase</fullName>
    </submittedName>
</protein>
<evidence type="ECO:0000256" key="4">
    <source>
        <dbReference type="ARBA" id="ARBA00022840"/>
    </source>
</evidence>
<dbReference type="SUPFAM" id="SSF56112">
    <property type="entry name" value="Protein kinase-like (PK-like)"/>
    <property type="match status" value="1"/>
</dbReference>
<feature type="transmembrane region" description="Helical" evidence="5">
    <location>
        <begin position="449"/>
        <end position="468"/>
    </location>
</feature>
<sequence>MKFRERFESLGLDERTLQMASTATVAPSTTTLDLSELMELLPEIGHVSELELMDKLDEGGMGVISVARQRALGRHVAVKAPKETGNQRAAQGLVQEAHVTGLLEHPNVVPVHNLGRNLTGDPLLVMKRIQGVSWLKILQDPELAPVASPDLAWHIHILIQVANALRIAHRRQIVHRDIKPENIMIGEFGEVYLMDWGLALYLGDVEENPYLPRRDSASGLAGTPAYMAPEMTLDDASEVDFTTDVYLLGATLYHVVEGKPPHGAESLFESLRLAFEGALPAFSEHWPDFLKDIASRALAPDKGERFASVEAFQRELEVYLEVRGSIALTKASSETLDEVVSSELGDSERSERLAEARFGFRQALAQWSGNEAAAQGLRQTEIQLFHYHLERGHLDLAESILANLDPAPPECVEALDRAKQERDALSERVEDLERWVRELDPRVGGAARALLVLGLGGFWVGTAIWSHINLDLSARTHTLEDTIWWMIRTVGAGFAMIFLLRKMLFKTESNRRIMYVVIGMLFAMLASRFSGFLADVPIWETARTELAMYAMAVIALGMMTKMRIAYACVTHFAASLLAASFPEYTYLFIATSNALTFIWVGFHWYTPRRVSN</sequence>
<dbReference type="PROSITE" id="PS00108">
    <property type="entry name" value="PROTEIN_KINASE_ST"/>
    <property type="match status" value="1"/>
</dbReference>
<dbReference type="OrthoDB" id="279610at2"/>
<organism evidence="7 8">
    <name type="scientific">Microvenator marinus</name>
    <dbReference type="NCBI Taxonomy" id="2600177"/>
    <lineage>
        <taxon>Bacteria</taxon>
        <taxon>Deltaproteobacteria</taxon>
        <taxon>Bradymonadales</taxon>
        <taxon>Microvenatoraceae</taxon>
        <taxon>Microvenator</taxon>
    </lineage>
</organism>
<evidence type="ECO:0000256" key="2">
    <source>
        <dbReference type="ARBA" id="ARBA00022741"/>
    </source>
</evidence>
<keyword evidence="8" id="KW-1185">Reference proteome</keyword>
<evidence type="ECO:0000256" key="5">
    <source>
        <dbReference type="SAM" id="Phobius"/>
    </source>
</evidence>
<keyword evidence="5" id="KW-1133">Transmembrane helix</keyword>
<keyword evidence="5" id="KW-0812">Transmembrane</keyword>
<dbReference type="GO" id="GO:0004674">
    <property type="term" value="F:protein serine/threonine kinase activity"/>
    <property type="evidence" value="ECO:0007669"/>
    <property type="project" value="TreeGrafter"/>
</dbReference>
<dbReference type="InterPro" id="IPR008271">
    <property type="entry name" value="Ser/Thr_kinase_AS"/>
</dbReference>
<keyword evidence="3 7" id="KW-0418">Kinase</keyword>
<dbReference type="PROSITE" id="PS50011">
    <property type="entry name" value="PROTEIN_KINASE_DOM"/>
    <property type="match status" value="1"/>
</dbReference>
<proteinExistence type="predicted"/>
<dbReference type="Pfam" id="PF00069">
    <property type="entry name" value="Pkinase"/>
    <property type="match status" value="1"/>
</dbReference>
<keyword evidence="4" id="KW-0067">ATP-binding</keyword>
<dbReference type="AlphaFoldDB" id="A0A5B8XXY4"/>
<feature type="transmembrane region" description="Helical" evidence="5">
    <location>
        <begin position="483"/>
        <end position="501"/>
    </location>
</feature>
<dbReference type="Proteomes" id="UP000321595">
    <property type="component" value="Chromosome"/>
</dbReference>
<reference evidence="7 8" key="1">
    <citation type="submission" date="2019-08" db="EMBL/GenBank/DDBJ databases">
        <authorList>
            <person name="Liang Q."/>
        </authorList>
    </citation>
    <scope>NUCLEOTIDE SEQUENCE [LARGE SCALE GENOMIC DNA]</scope>
    <source>
        <strain evidence="7 8">V1718</strain>
    </source>
</reference>
<feature type="transmembrane region" description="Helical" evidence="5">
    <location>
        <begin position="513"/>
        <end position="534"/>
    </location>
</feature>
<evidence type="ECO:0000313" key="7">
    <source>
        <dbReference type="EMBL" id="QED29838.1"/>
    </source>
</evidence>
<dbReference type="InterPro" id="IPR011009">
    <property type="entry name" value="Kinase-like_dom_sf"/>
</dbReference>
<dbReference type="Gene3D" id="1.10.510.10">
    <property type="entry name" value="Transferase(Phosphotransferase) domain 1"/>
    <property type="match status" value="1"/>
</dbReference>
<dbReference type="CDD" id="cd14014">
    <property type="entry name" value="STKc_PknB_like"/>
    <property type="match status" value="1"/>
</dbReference>
<accession>A0A5B8XXY4</accession>
<feature type="transmembrane region" description="Helical" evidence="5">
    <location>
        <begin position="546"/>
        <end position="564"/>
    </location>
</feature>
<dbReference type="PANTHER" id="PTHR43289:SF6">
    <property type="entry name" value="SERINE_THREONINE-PROTEIN KINASE NEKL-3"/>
    <property type="match status" value="1"/>
</dbReference>
<keyword evidence="2" id="KW-0547">Nucleotide-binding</keyword>
<evidence type="ECO:0000313" key="8">
    <source>
        <dbReference type="Proteomes" id="UP000321595"/>
    </source>
</evidence>
<evidence type="ECO:0000256" key="1">
    <source>
        <dbReference type="ARBA" id="ARBA00022679"/>
    </source>
</evidence>
<dbReference type="GO" id="GO:0005524">
    <property type="term" value="F:ATP binding"/>
    <property type="evidence" value="ECO:0007669"/>
    <property type="project" value="UniProtKB-KW"/>
</dbReference>
<dbReference type="KEGG" id="bbae:FRD01_21910"/>
<gene>
    <name evidence="7" type="ORF">FRD01_21910</name>
</gene>
<keyword evidence="1" id="KW-0808">Transferase</keyword>
<dbReference type="EMBL" id="CP042467">
    <property type="protein sequence ID" value="QED29838.1"/>
    <property type="molecule type" value="Genomic_DNA"/>
</dbReference>
<evidence type="ECO:0000256" key="3">
    <source>
        <dbReference type="ARBA" id="ARBA00022777"/>
    </source>
</evidence>
<dbReference type="RefSeq" id="WP_146963071.1">
    <property type="nucleotide sequence ID" value="NZ_CP042467.1"/>
</dbReference>
<evidence type="ECO:0000259" key="6">
    <source>
        <dbReference type="PROSITE" id="PS50011"/>
    </source>
</evidence>
<dbReference type="SMART" id="SM00220">
    <property type="entry name" value="S_TKc"/>
    <property type="match status" value="1"/>
</dbReference>
<dbReference type="InterPro" id="IPR000719">
    <property type="entry name" value="Prot_kinase_dom"/>
</dbReference>
<keyword evidence="5" id="KW-0472">Membrane</keyword>